<dbReference type="EMBL" id="JAACXV010000170">
    <property type="protein sequence ID" value="KAF7282513.1"/>
    <property type="molecule type" value="Genomic_DNA"/>
</dbReference>
<reference evidence="8" key="1">
    <citation type="submission" date="2020-08" db="EMBL/GenBank/DDBJ databases">
        <title>Genome sequencing and assembly of the red palm weevil Rhynchophorus ferrugineus.</title>
        <authorList>
            <person name="Dias G.B."/>
            <person name="Bergman C.M."/>
            <person name="Manee M."/>
        </authorList>
    </citation>
    <scope>NUCLEOTIDE SEQUENCE</scope>
    <source>
        <strain evidence="8">AA-2017</strain>
        <tissue evidence="8">Whole larva</tissue>
    </source>
</reference>
<keyword evidence="2 5" id="KW-0732">Signal</keyword>
<evidence type="ECO:0000313" key="8">
    <source>
        <dbReference type="EMBL" id="KAF7282513.1"/>
    </source>
</evidence>
<dbReference type="Pfam" id="PF25752">
    <property type="entry name" value="DUF1619_N"/>
    <property type="match status" value="1"/>
</dbReference>
<feature type="chain" id="PRO_5032401687" evidence="5">
    <location>
        <begin position="20"/>
        <end position="715"/>
    </location>
</feature>
<dbReference type="InterPro" id="IPR040354">
    <property type="entry name" value="TCTN1-3"/>
</dbReference>
<feature type="domain" description="Tectonic-1-3 N-terminal" evidence="7">
    <location>
        <begin position="69"/>
        <end position="173"/>
    </location>
</feature>
<comment type="caution">
    <text evidence="8">The sequence shown here is derived from an EMBL/GenBank/DDBJ whole genome shotgun (WGS) entry which is preliminary data.</text>
</comment>
<feature type="domain" description="Tectonic-1-3" evidence="6">
    <location>
        <begin position="211"/>
        <end position="378"/>
    </location>
</feature>
<evidence type="ECO:0000256" key="5">
    <source>
        <dbReference type="SAM" id="SignalP"/>
    </source>
</evidence>
<comment type="similarity">
    <text evidence="1">Belongs to the tectonic family.</text>
</comment>
<dbReference type="InterPro" id="IPR057724">
    <property type="entry name" value="TCTN1-3_N"/>
</dbReference>
<proteinExistence type="inferred from homology"/>
<dbReference type="PANTHER" id="PTHR14611:SF2">
    <property type="entry name" value="TECTONIC"/>
    <property type="match status" value="1"/>
</dbReference>
<gene>
    <name evidence="8" type="ORF">GWI33_002578</name>
</gene>
<evidence type="ECO:0000259" key="7">
    <source>
        <dbReference type="Pfam" id="PF25752"/>
    </source>
</evidence>
<dbReference type="Pfam" id="PF07773">
    <property type="entry name" value="TCTN_DUF1619"/>
    <property type="match status" value="1"/>
</dbReference>
<keyword evidence="3" id="KW-0970">Cilium biogenesis/degradation</keyword>
<evidence type="ECO:0000259" key="6">
    <source>
        <dbReference type="Pfam" id="PF07773"/>
    </source>
</evidence>
<dbReference type="OrthoDB" id="184109at2759"/>
<dbReference type="PANTHER" id="PTHR14611">
    <property type="entry name" value="TECTONIC FAMILY MEMBER"/>
    <property type="match status" value="1"/>
</dbReference>
<evidence type="ECO:0000256" key="3">
    <source>
        <dbReference type="ARBA" id="ARBA00022794"/>
    </source>
</evidence>
<evidence type="ECO:0000256" key="1">
    <source>
        <dbReference type="ARBA" id="ARBA00007633"/>
    </source>
</evidence>
<keyword evidence="4" id="KW-0325">Glycoprotein</keyword>
<organism evidence="8 9">
    <name type="scientific">Rhynchophorus ferrugineus</name>
    <name type="common">Red palm weevil</name>
    <name type="synonym">Curculio ferrugineus</name>
    <dbReference type="NCBI Taxonomy" id="354439"/>
    <lineage>
        <taxon>Eukaryota</taxon>
        <taxon>Metazoa</taxon>
        <taxon>Ecdysozoa</taxon>
        <taxon>Arthropoda</taxon>
        <taxon>Hexapoda</taxon>
        <taxon>Insecta</taxon>
        <taxon>Pterygota</taxon>
        <taxon>Neoptera</taxon>
        <taxon>Endopterygota</taxon>
        <taxon>Coleoptera</taxon>
        <taxon>Polyphaga</taxon>
        <taxon>Cucujiformia</taxon>
        <taxon>Curculionidae</taxon>
        <taxon>Dryophthorinae</taxon>
        <taxon>Rhynchophorus</taxon>
    </lineage>
</organism>
<keyword evidence="9" id="KW-1185">Reference proteome</keyword>
<sequence length="715" mass="82437">MLNLLRLLAFLCIAVISSTTQETTVSNLANTENNTEVIFTTTIGVCESNDTNCTVIEKSDENSTIYPSKENQTKIHNVMLSLKTDLKSKFCTCNLQINICDINCCCDPDCRSIDRAVFKYCSRDTNIFYDKRYCDYIKYIYINNTEVEWHVNQNGLFCIVSSNLPKSYFLQRERPFDSFNKAHKEILGKHFWFESNNEECNKNINVDVKLSKHYIFGDPVLIVRNDSSIDYFVMPKNFAGQRCSFEGKIYYLKNQKYSCSRTLEIENKWIQYSTYIDNLKVISSPKLINTSVRNIYKYCPKNICLEVEAQLCHQNMDNCTKIDNSTSTKARCFYNFKENLNTCYNVVKKVFYNIYHNASEGLTKIRVLGLLENVSYHFGGEEFKFTQEFQVDFSWNNKSINFSQILSGNPGYICSKPILMGTQITTKNLTSIVRNSTQFLENFLVISDNVNGRCVRNTTYNNPIKFGHNMLTRCNVKELIFFGKKQSAVKMCEELQKEIFRFWGVQYNINKTTVIGQFGNADPANDEAWNPILYEIEPRRFLNLTHGEFEKKNTTIDYQSLRNQEKVLGVTYRFNTGGPLKFDLVKNATSVGINSDVNLMTKVSYYDVTKKRGSKLIEPPSLDIRFKVKGHGARALLFGHDLVEGSSRFKAKANAIDRGLRYTRRARSLRATVSRSDIDHETVPAGACEGNVFGRQNNRYVSLRPMPRRPDRQVT</sequence>
<dbReference type="GO" id="GO:0035869">
    <property type="term" value="C:ciliary transition zone"/>
    <property type="evidence" value="ECO:0007669"/>
    <property type="project" value="TreeGrafter"/>
</dbReference>
<evidence type="ECO:0000256" key="4">
    <source>
        <dbReference type="ARBA" id="ARBA00023180"/>
    </source>
</evidence>
<dbReference type="AlphaFoldDB" id="A0A834IPE3"/>
<evidence type="ECO:0000256" key="2">
    <source>
        <dbReference type="ARBA" id="ARBA00022729"/>
    </source>
</evidence>
<dbReference type="GO" id="GO:0060271">
    <property type="term" value="P:cilium assembly"/>
    <property type="evidence" value="ECO:0007669"/>
    <property type="project" value="TreeGrafter"/>
</dbReference>
<evidence type="ECO:0000313" key="9">
    <source>
        <dbReference type="Proteomes" id="UP000625711"/>
    </source>
</evidence>
<protein>
    <submittedName>
        <fullName evidence="8">Uncharacterized protein</fullName>
    </submittedName>
</protein>
<dbReference type="InterPro" id="IPR011677">
    <property type="entry name" value="TCTN1-3_dom"/>
</dbReference>
<name>A0A834IPE3_RHYFE</name>
<feature type="signal peptide" evidence="5">
    <location>
        <begin position="1"/>
        <end position="19"/>
    </location>
</feature>
<dbReference type="Proteomes" id="UP000625711">
    <property type="component" value="Unassembled WGS sequence"/>
</dbReference>
<accession>A0A834IPE3</accession>